<dbReference type="OrthoDB" id="425943at2759"/>
<gene>
    <name evidence="1" type="ORF">AK812_SmicGene44155</name>
</gene>
<keyword evidence="2" id="KW-1185">Reference proteome</keyword>
<sequence length="296" mass="32943">MANFPAFKVLEEKVAEDSALRHVHFLFGHDCARTLVLDEPTPPELAEDRRDDVVGVFNEVHGQLERIKVAEWRHHDEDEGSAKEHAVLHANSTPYHRRGWCIAEREWSNARSQSSQAPMLPARFCRKAETGDYTFGHPADFGRVAQLHSEVFESRAPLCKKFRNSDLLEPEVVALSAALPMFLNLTELYLGSSFLGDAEQQLAEAVASLARLEVLTVSQTACDCRASGAFLLKAIAKTRLSRLCLEDVGLHQEGYVALASSLQQHPSLERLDLSNSARGAESGRGLLYWATFEGYL</sequence>
<reference evidence="1 2" key="1">
    <citation type="submission" date="2016-02" db="EMBL/GenBank/DDBJ databases">
        <title>Genome analysis of coral dinoflagellate symbionts highlights evolutionary adaptations to a symbiotic lifestyle.</title>
        <authorList>
            <person name="Aranda M."/>
            <person name="Li Y."/>
            <person name="Liew Y.J."/>
            <person name="Baumgarten S."/>
            <person name="Simakov O."/>
            <person name="Wilson M."/>
            <person name="Piel J."/>
            <person name="Ashoor H."/>
            <person name="Bougouffa S."/>
            <person name="Bajic V.B."/>
            <person name="Ryu T."/>
            <person name="Ravasi T."/>
            <person name="Bayer T."/>
            <person name="Micklem G."/>
            <person name="Kim H."/>
            <person name="Bhak J."/>
            <person name="Lajeunesse T.C."/>
            <person name="Voolstra C.R."/>
        </authorList>
    </citation>
    <scope>NUCLEOTIDE SEQUENCE [LARGE SCALE GENOMIC DNA]</scope>
    <source>
        <strain evidence="1 2">CCMP2467</strain>
    </source>
</reference>
<protein>
    <submittedName>
        <fullName evidence="1">Uncharacterized protein</fullName>
    </submittedName>
</protein>
<evidence type="ECO:0000313" key="1">
    <source>
        <dbReference type="EMBL" id="OLP75974.1"/>
    </source>
</evidence>
<accession>A0A1Q9BZ75</accession>
<dbReference type="Gene3D" id="3.80.10.10">
    <property type="entry name" value="Ribonuclease Inhibitor"/>
    <property type="match status" value="1"/>
</dbReference>
<dbReference type="Proteomes" id="UP000186817">
    <property type="component" value="Unassembled WGS sequence"/>
</dbReference>
<dbReference type="EMBL" id="LSRX01002188">
    <property type="protein sequence ID" value="OLP75974.1"/>
    <property type="molecule type" value="Genomic_DNA"/>
</dbReference>
<dbReference type="InterPro" id="IPR032675">
    <property type="entry name" value="LRR_dom_sf"/>
</dbReference>
<evidence type="ECO:0000313" key="2">
    <source>
        <dbReference type="Proteomes" id="UP000186817"/>
    </source>
</evidence>
<dbReference type="SUPFAM" id="SSF52047">
    <property type="entry name" value="RNI-like"/>
    <property type="match status" value="1"/>
</dbReference>
<name>A0A1Q9BZ75_SYMMI</name>
<dbReference type="AlphaFoldDB" id="A0A1Q9BZ75"/>
<comment type="caution">
    <text evidence="1">The sequence shown here is derived from an EMBL/GenBank/DDBJ whole genome shotgun (WGS) entry which is preliminary data.</text>
</comment>
<proteinExistence type="predicted"/>
<organism evidence="1 2">
    <name type="scientific">Symbiodinium microadriaticum</name>
    <name type="common">Dinoflagellate</name>
    <name type="synonym">Zooxanthella microadriatica</name>
    <dbReference type="NCBI Taxonomy" id="2951"/>
    <lineage>
        <taxon>Eukaryota</taxon>
        <taxon>Sar</taxon>
        <taxon>Alveolata</taxon>
        <taxon>Dinophyceae</taxon>
        <taxon>Suessiales</taxon>
        <taxon>Symbiodiniaceae</taxon>
        <taxon>Symbiodinium</taxon>
    </lineage>
</organism>